<evidence type="ECO:0000259" key="2">
    <source>
        <dbReference type="Pfam" id="PF00857"/>
    </source>
</evidence>
<feature type="domain" description="Isochorismatase-like" evidence="2">
    <location>
        <begin position="32"/>
        <end position="204"/>
    </location>
</feature>
<gene>
    <name evidence="3" type="ORF">R1sor_012780</name>
</gene>
<organism evidence="3 4">
    <name type="scientific">Riccia sorocarpa</name>
    <dbReference type="NCBI Taxonomy" id="122646"/>
    <lineage>
        <taxon>Eukaryota</taxon>
        <taxon>Viridiplantae</taxon>
        <taxon>Streptophyta</taxon>
        <taxon>Embryophyta</taxon>
        <taxon>Marchantiophyta</taxon>
        <taxon>Marchantiopsida</taxon>
        <taxon>Marchantiidae</taxon>
        <taxon>Marchantiales</taxon>
        <taxon>Ricciaceae</taxon>
        <taxon>Riccia</taxon>
    </lineage>
</organism>
<proteinExistence type="inferred from homology"/>
<dbReference type="PANTHER" id="PTHR47297">
    <property type="match status" value="1"/>
</dbReference>
<keyword evidence="4" id="KW-1185">Reference proteome</keyword>
<dbReference type="Proteomes" id="UP001633002">
    <property type="component" value="Unassembled WGS sequence"/>
</dbReference>
<dbReference type="EMBL" id="JBJQOH010000002">
    <property type="protein sequence ID" value="KAL3698704.1"/>
    <property type="molecule type" value="Genomic_DNA"/>
</dbReference>
<comment type="similarity">
    <text evidence="1">Belongs to the isochorismatase family.</text>
</comment>
<name>A0ABD3IAY2_9MARC</name>
<evidence type="ECO:0000313" key="4">
    <source>
        <dbReference type="Proteomes" id="UP001633002"/>
    </source>
</evidence>
<accession>A0ABD3IAY2</accession>
<dbReference type="PANTHER" id="PTHR47297:SF2">
    <property type="entry name" value="OS02G0606800 PROTEIN"/>
    <property type="match status" value="1"/>
</dbReference>
<dbReference type="Gene3D" id="3.40.50.850">
    <property type="entry name" value="Isochorismatase-like"/>
    <property type="match status" value="1"/>
</dbReference>
<sequence length="251" mass="27504">MAELVGLAAQFQSELPVTFTELELTPGQRVGLVIVDEVNGFCSVGAGNLAPRVPSKPISDMVNETSAVAKKFSERGLPILALLDTHEPDKPEPPYPPHCIRGSGEEKLVPELAWLEQDEHTLLMPKDCIDGFIGAFRKDGTNIVVEWVKKHQIETMLVVGICTDICVMDFVKTVLSARNHDMLPPLKDVAVYDKGCATYNLPQHIAREVNGVPHPQELCHLMGLYFAAMRGAVIVDRLIFADESSNGNGHI</sequence>
<comment type="caution">
    <text evidence="3">The sequence shown here is derived from an EMBL/GenBank/DDBJ whole genome shotgun (WGS) entry which is preliminary data.</text>
</comment>
<dbReference type="AlphaFoldDB" id="A0ABD3IAY2"/>
<evidence type="ECO:0000256" key="1">
    <source>
        <dbReference type="ARBA" id="ARBA00006336"/>
    </source>
</evidence>
<dbReference type="InterPro" id="IPR036380">
    <property type="entry name" value="Isochorismatase-like_sf"/>
</dbReference>
<dbReference type="CDD" id="cd00431">
    <property type="entry name" value="cysteine_hydrolases"/>
    <property type="match status" value="1"/>
</dbReference>
<dbReference type="Pfam" id="PF00857">
    <property type="entry name" value="Isochorismatase"/>
    <property type="match status" value="1"/>
</dbReference>
<dbReference type="SUPFAM" id="SSF52499">
    <property type="entry name" value="Isochorismatase-like hydrolases"/>
    <property type="match status" value="1"/>
</dbReference>
<dbReference type="InterPro" id="IPR000868">
    <property type="entry name" value="Isochorismatase-like_dom"/>
</dbReference>
<dbReference type="InterPro" id="IPR044717">
    <property type="entry name" value="NIC1"/>
</dbReference>
<protein>
    <recommendedName>
        <fullName evidence="2">Isochorismatase-like domain-containing protein</fullName>
    </recommendedName>
</protein>
<reference evidence="3 4" key="1">
    <citation type="submission" date="2024-09" db="EMBL/GenBank/DDBJ databases">
        <title>Chromosome-scale assembly of Riccia sorocarpa.</title>
        <authorList>
            <person name="Paukszto L."/>
        </authorList>
    </citation>
    <scope>NUCLEOTIDE SEQUENCE [LARGE SCALE GENOMIC DNA]</scope>
    <source>
        <strain evidence="3">LP-2024</strain>
        <tissue evidence="3">Aerial parts of the thallus</tissue>
    </source>
</reference>
<evidence type="ECO:0000313" key="3">
    <source>
        <dbReference type="EMBL" id="KAL3698704.1"/>
    </source>
</evidence>